<protein>
    <submittedName>
        <fullName evidence="1">Uncharacterized protein</fullName>
    </submittedName>
</protein>
<keyword evidence="2" id="KW-1185">Reference proteome</keyword>
<proteinExistence type="predicted"/>
<dbReference type="AlphaFoldDB" id="A0A177AQP4"/>
<accession>A0A177AQP4</accession>
<comment type="caution">
    <text evidence="1">The sequence shown here is derived from an EMBL/GenBank/DDBJ whole genome shotgun (WGS) entry which is preliminary data.</text>
</comment>
<dbReference type="EMBL" id="LWCA01002762">
    <property type="protein sequence ID" value="OAF63703.1"/>
    <property type="molecule type" value="Genomic_DNA"/>
</dbReference>
<organism evidence="1 2">
    <name type="scientific">Intoshia linei</name>
    <dbReference type="NCBI Taxonomy" id="1819745"/>
    <lineage>
        <taxon>Eukaryota</taxon>
        <taxon>Metazoa</taxon>
        <taxon>Spiralia</taxon>
        <taxon>Lophotrochozoa</taxon>
        <taxon>Mesozoa</taxon>
        <taxon>Orthonectida</taxon>
        <taxon>Rhopaluridae</taxon>
        <taxon>Intoshia</taxon>
    </lineage>
</organism>
<dbReference type="Proteomes" id="UP000078046">
    <property type="component" value="Unassembled WGS sequence"/>
</dbReference>
<reference evidence="1 2" key="1">
    <citation type="submission" date="2016-04" db="EMBL/GenBank/DDBJ databases">
        <title>The genome of Intoshia linei affirms orthonectids as highly simplified spiralians.</title>
        <authorList>
            <person name="Mikhailov K.V."/>
            <person name="Slusarev G.S."/>
            <person name="Nikitin M.A."/>
            <person name="Logacheva M.D."/>
            <person name="Penin A."/>
            <person name="Aleoshin V."/>
            <person name="Panchin Y.V."/>
        </authorList>
    </citation>
    <scope>NUCLEOTIDE SEQUENCE [LARGE SCALE GENOMIC DNA]</scope>
    <source>
        <strain evidence="1">Intl2013</strain>
        <tissue evidence="1">Whole animal</tissue>
    </source>
</reference>
<evidence type="ECO:0000313" key="1">
    <source>
        <dbReference type="EMBL" id="OAF63703.1"/>
    </source>
</evidence>
<feature type="non-terminal residue" evidence="1">
    <location>
        <position position="1"/>
    </location>
</feature>
<sequence>KKLFNEYRVVNVTSHTERRLKFIENLDNLFECAKSDQSNAIIEDLQFLEVQRRGVGCMGSSSSQPHVYNPKINLKKISRKRSNKESNYVKGQSGCYNKNDYIYSENSCLSDESHYTGSSENSAAILRLRLCDLKKVSNRATGSFLNLSHECKHPYFVFFSKVVIMK</sequence>
<evidence type="ECO:0000313" key="2">
    <source>
        <dbReference type="Proteomes" id="UP000078046"/>
    </source>
</evidence>
<name>A0A177AQP4_9BILA</name>
<gene>
    <name evidence="1" type="ORF">A3Q56_08542</name>
</gene>